<protein>
    <recommendedName>
        <fullName evidence="1">DUF397 domain-containing protein</fullName>
    </recommendedName>
</protein>
<feature type="domain" description="DUF397" evidence="1">
    <location>
        <begin position="7"/>
        <end position="59"/>
    </location>
</feature>
<proteinExistence type="predicted"/>
<reference evidence="2 3" key="1">
    <citation type="submission" date="2020-08" db="EMBL/GenBank/DDBJ databases">
        <title>Sequencing the genomes of 1000 actinobacteria strains.</title>
        <authorList>
            <person name="Klenk H.-P."/>
        </authorList>
    </citation>
    <scope>NUCLEOTIDE SEQUENCE [LARGE SCALE GENOMIC DNA]</scope>
    <source>
        <strain evidence="2 3">DSM 45790</strain>
    </source>
</reference>
<dbReference type="Proteomes" id="UP000588112">
    <property type="component" value="Unassembled WGS sequence"/>
</dbReference>
<evidence type="ECO:0000313" key="3">
    <source>
        <dbReference type="Proteomes" id="UP000588112"/>
    </source>
</evidence>
<dbReference type="RefSeq" id="WP_184609187.1">
    <property type="nucleotide sequence ID" value="NZ_BOOS01000023.1"/>
</dbReference>
<accession>A0A7W8Z1K7</accession>
<evidence type="ECO:0000259" key="1">
    <source>
        <dbReference type="Pfam" id="PF04149"/>
    </source>
</evidence>
<dbReference type="AlphaFoldDB" id="A0A7W8Z1K7"/>
<sequence>MEVNRVVWRKSSYSSGNGGACVEVASLPKAVAIRDSKYLDGPALSVGIEAWSAFLANLKSRNLARP</sequence>
<dbReference type="EMBL" id="JACHBR010000001">
    <property type="protein sequence ID" value="MBB5625752.1"/>
    <property type="molecule type" value="Genomic_DNA"/>
</dbReference>
<keyword evidence="3" id="KW-1185">Reference proteome</keyword>
<dbReference type="Pfam" id="PF04149">
    <property type="entry name" value="DUF397"/>
    <property type="match status" value="1"/>
</dbReference>
<organism evidence="2 3">
    <name type="scientific">Sphaerisporangium krabiense</name>
    <dbReference type="NCBI Taxonomy" id="763782"/>
    <lineage>
        <taxon>Bacteria</taxon>
        <taxon>Bacillati</taxon>
        <taxon>Actinomycetota</taxon>
        <taxon>Actinomycetes</taxon>
        <taxon>Streptosporangiales</taxon>
        <taxon>Streptosporangiaceae</taxon>
        <taxon>Sphaerisporangium</taxon>
    </lineage>
</organism>
<gene>
    <name evidence="2" type="ORF">BJ981_001451</name>
</gene>
<name>A0A7W8Z1K7_9ACTN</name>
<comment type="caution">
    <text evidence="2">The sequence shown here is derived from an EMBL/GenBank/DDBJ whole genome shotgun (WGS) entry which is preliminary data.</text>
</comment>
<dbReference type="InterPro" id="IPR007278">
    <property type="entry name" value="DUF397"/>
</dbReference>
<evidence type="ECO:0000313" key="2">
    <source>
        <dbReference type="EMBL" id="MBB5625752.1"/>
    </source>
</evidence>